<dbReference type="RefSeq" id="WP_108920076.1">
    <property type="nucleotide sequence ID" value="NZ_BFCH01000001.1"/>
</dbReference>
<dbReference type="InterPro" id="IPR044068">
    <property type="entry name" value="CB"/>
</dbReference>
<reference evidence="8" key="2">
    <citation type="submission" date="2018-04" db="EMBL/GenBank/DDBJ databases">
        <title>Draft genome sequence of Mycobacterium montefiorense isolated from Japanese black salamander.</title>
        <authorList>
            <person name="Fukano H."/>
            <person name="Yoshida M."/>
            <person name="Shimizu A."/>
            <person name="Iwao H."/>
            <person name="Kurata O."/>
            <person name="Katayama Y."/>
            <person name="Omatsu T."/>
            <person name="Mizutani T."/>
            <person name="Wada S."/>
            <person name="Hoshino Y."/>
        </authorList>
    </citation>
    <scope>NUCLEOTIDE SEQUENCE [LARGE SCALE GENOMIC DNA]</scope>
    <source>
        <strain evidence="8">BS</strain>
    </source>
</reference>
<evidence type="ECO:0000313" key="8">
    <source>
        <dbReference type="Proteomes" id="UP000245060"/>
    </source>
</evidence>
<feature type="domain" description="Core-binding (CB)" evidence="5">
    <location>
        <begin position="19"/>
        <end position="102"/>
    </location>
</feature>
<keyword evidence="8" id="KW-1185">Reference proteome</keyword>
<feature type="domain" description="Tyr recombinase" evidence="4">
    <location>
        <begin position="123"/>
        <end position="306"/>
    </location>
</feature>
<dbReference type="GO" id="GO:0003677">
    <property type="term" value="F:DNA binding"/>
    <property type="evidence" value="ECO:0007669"/>
    <property type="project" value="UniProtKB-UniRule"/>
</dbReference>
<protein>
    <recommendedName>
        <fullName evidence="10">Tyrosine recombinase XerC</fullName>
    </recommendedName>
</protein>
<dbReference type="GO" id="GO:0015074">
    <property type="term" value="P:DNA integration"/>
    <property type="evidence" value="ECO:0007669"/>
    <property type="project" value="InterPro"/>
</dbReference>
<dbReference type="Gene3D" id="1.10.443.10">
    <property type="entry name" value="Intergrase catalytic core"/>
    <property type="match status" value="1"/>
</dbReference>
<evidence type="ECO:0000256" key="1">
    <source>
        <dbReference type="ARBA" id="ARBA00023125"/>
    </source>
</evidence>
<reference evidence="6" key="1">
    <citation type="journal article" date="2018" name="Genome Announc.">
        <title>Draft Genome Sequence of Mycobacterium montefiorense Isolated from Japanese Black Salamander (Hynobius nigrescens).</title>
        <authorList>
            <person name="Fukano H."/>
            <person name="Yoshida M."/>
            <person name="Shimizu A."/>
            <person name="Iwao H."/>
            <person name="Katayama Y."/>
            <person name="Omatsu T."/>
            <person name="Mizutani T."/>
            <person name="Kurata O."/>
            <person name="Wada S."/>
            <person name="Hoshino Y."/>
        </authorList>
    </citation>
    <scope>NUCLEOTIDE SEQUENCE</scope>
    <source>
        <strain evidence="6">BS</strain>
    </source>
</reference>
<evidence type="ECO:0000256" key="2">
    <source>
        <dbReference type="ARBA" id="ARBA00023172"/>
    </source>
</evidence>
<evidence type="ECO:0000259" key="5">
    <source>
        <dbReference type="PROSITE" id="PS51900"/>
    </source>
</evidence>
<reference evidence="7" key="3">
    <citation type="journal article" date="2022" name="Microbiol. Resour. Announc.">
        <title>Draft Genome Sequences of Eight Mycobacterium montefiorense Strains Isolated from Salamanders in Captivity.</title>
        <authorList>
            <person name="Komine T."/>
            <person name="Ihara H."/>
            <person name="Fukano H."/>
            <person name="Hoshino Y."/>
            <person name="Kurata O."/>
            <person name="Wada S."/>
        </authorList>
    </citation>
    <scope>NUCLEOTIDE SEQUENCE</scope>
    <source>
        <strain evidence="7">NJB18185</strain>
    </source>
</reference>
<dbReference type="InterPro" id="IPR002104">
    <property type="entry name" value="Integrase_catalytic"/>
</dbReference>
<dbReference type="AlphaFoldDB" id="A0AA37PTS4"/>
<dbReference type="Proteomes" id="UP000245060">
    <property type="component" value="Unassembled WGS sequence"/>
</dbReference>
<dbReference type="EMBL" id="BQYH01000074">
    <property type="protein sequence ID" value="GKU75387.1"/>
    <property type="molecule type" value="Genomic_DNA"/>
</dbReference>
<accession>A0AA37PTS4</accession>
<proteinExistence type="predicted"/>
<dbReference type="PROSITE" id="PS51900">
    <property type="entry name" value="CB"/>
    <property type="match status" value="1"/>
</dbReference>
<dbReference type="EMBL" id="BFCH01000001">
    <property type="protein sequence ID" value="GBG35827.1"/>
    <property type="molecule type" value="Genomic_DNA"/>
</dbReference>
<dbReference type="InterPro" id="IPR013762">
    <property type="entry name" value="Integrase-like_cat_sf"/>
</dbReference>
<dbReference type="GO" id="GO:0006310">
    <property type="term" value="P:DNA recombination"/>
    <property type="evidence" value="ECO:0007669"/>
    <property type="project" value="UniProtKB-KW"/>
</dbReference>
<sequence length="313" mass="34855">MAATPPRPRASKRARKPDFDINALLPSWELSLRHERKSRETIKSYTTGVYQFLDWCEVYGHQPALDKKLLRAWVDDIITTGASPATAVARQLGVRRFSAWCEEEGELEADPLLGLRSPKIDKKVTKGLPDDQLRELIRVCAGKEFLDRRDEAMLRLMAETGVRAGELLDLSVDDVDLLRGQVTVVRGKGGKGRVAPIGPQAARAIDRYLRARRSHRLSDASTALWLGDRGKQLGYYGLRNALQRRAEMAGIKDFHPHLMRHTFATRWKAAGGSDDGLMSVAGWSSRDMIDRYAGAAAADRAANEARRLGLGEI</sequence>
<dbReference type="Pfam" id="PF00589">
    <property type="entry name" value="Phage_integrase"/>
    <property type="match status" value="1"/>
</dbReference>
<keyword evidence="1 3" id="KW-0238">DNA-binding</keyword>
<name>A0AA37PTS4_9MYCO</name>
<organism evidence="7 9">
    <name type="scientific">Mycobacterium montefiorense</name>
    <dbReference type="NCBI Taxonomy" id="154654"/>
    <lineage>
        <taxon>Bacteria</taxon>
        <taxon>Bacillati</taxon>
        <taxon>Actinomycetota</taxon>
        <taxon>Actinomycetes</taxon>
        <taxon>Mycobacteriales</taxon>
        <taxon>Mycobacteriaceae</taxon>
        <taxon>Mycobacterium</taxon>
        <taxon>Mycobacterium simiae complex</taxon>
    </lineage>
</organism>
<evidence type="ECO:0000313" key="9">
    <source>
        <dbReference type="Proteomes" id="UP001139505"/>
    </source>
</evidence>
<dbReference type="Gene3D" id="1.10.150.130">
    <property type="match status" value="1"/>
</dbReference>
<dbReference type="PANTHER" id="PTHR30349:SF81">
    <property type="entry name" value="TYROSINE RECOMBINASE XERC"/>
    <property type="match status" value="1"/>
</dbReference>
<evidence type="ECO:0000313" key="7">
    <source>
        <dbReference type="EMBL" id="GKU75387.1"/>
    </source>
</evidence>
<dbReference type="InterPro" id="IPR010998">
    <property type="entry name" value="Integrase_recombinase_N"/>
</dbReference>
<dbReference type="PANTHER" id="PTHR30349">
    <property type="entry name" value="PHAGE INTEGRASE-RELATED"/>
    <property type="match status" value="1"/>
</dbReference>
<dbReference type="InterPro" id="IPR050090">
    <property type="entry name" value="Tyrosine_recombinase_XerCD"/>
</dbReference>
<evidence type="ECO:0000259" key="4">
    <source>
        <dbReference type="PROSITE" id="PS51898"/>
    </source>
</evidence>
<keyword evidence="2" id="KW-0233">DNA recombination</keyword>
<dbReference type="InterPro" id="IPR011010">
    <property type="entry name" value="DNA_brk_join_enz"/>
</dbReference>
<evidence type="ECO:0000256" key="3">
    <source>
        <dbReference type="PROSITE-ProRule" id="PRU01248"/>
    </source>
</evidence>
<dbReference type="PROSITE" id="PS51898">
    <property type="entry name" value="TYR_RECOMBINASE"/>
    <property type="match status" value="1"/>
</dbReference>
<evidence type="ECO:0008006" key="10">
    <source>
        <dbReference type="Google" id="ProtNLM"/>
    </source>
</evidence>
<dbReference type="SUPFAM" id="SSF56349">
    <property type="entry name" value="DNA breaking-rejoining enzymes"/>
    <property type="match status" value="1"/>
</dbReference>
<comment type="caution">
    <text evidence="7">The sequence shown here is derived from an EMBL/GenBank/DDBJ whole genome shotgun (WGS) entry which is preliminary data.</text>
</comment>
<dbReference type="Proteomes" id="UP001139505">
    <property type="component" value="Unassembled WGS sequence"/>
</dbReference>
<gene>
    <name evidence="6" type="ORF">MmonteBS_01990</name>
    <name evidence="7" type="ORF">NJB18185_51580</name>
</gene>
<reference evidence="7" key="4">
    <citation type="submission" date="2022-04" db="EMBL/GenBank/DDBJ databases">
        <authorList>
            <person name="Komine T."/>
            <person name="Fukano H."/>
            <person name="Wada S."/>
        </authorList>
    </citation>
    <scope>NUCLEOTIDE SEQUENCE</scope>
    <source>
        <strain evidence="7">NJB18185</strain>
    </source>
</reference>
<evidence type="ECO:0000313" key="6">
    <source>
        <dbReference type="EMBL" id="GBG35827.1"/>
    </source>
</evidence>